<evidence type="ECO:0000256" key="2">
    <source>
        <dbReference type="PROSITE-ProRule" id="PRU00335"/>
    </source>
</evidence>
<proteinExistence type="predicted"/>
<dbReference type="GO" id="GO:0000976">
    <property type="term" value="F:transcription cis-regulatory region binding"/>
    <property type="evidence" value="ECO:0007669"/>
    <property type="project" value="TreeGrafter"/>
</dbReference>
<dbReference type="PANTHER" id="PTHR30055">
    <property type="entry name" value="HTH-TYPE TRANSCRIPTIONAL REGULATOR RUTR"/>
    <property type="match status" value="1"/>
</dbReference>
<dbReference type="Gene3D" id="1.10.10.60">
    <property type="entry name" value="Homeodomain-like"/>
    <property type="match status" value="1"/>
</dbReference>
<dbReference type="Gene3D" id="1.10.357.10">
    <property type="entry name" value="Tetracycline Repressor, domain 2"/>
    <property type="match status" value="1"/>
</dbReference>
<evidence type="ECO:0000259" key="3">
    <source>
        <dbReference type="PROSITE" id="PS50977"/>
    </source>
</evidence>
<organism evidence="4 5">
    <name type="scientific">Nocardia camponoti</name>
    <dbReference type="NCBI Taxonomy" id="1616106"/>
    <lineage>
        <taxon>Bacteria</taxon>
        <taxon>Bacillati</taxon>
        <taxon>Actinomycetota</taxon>
        <taxon>Actinomycetes</taxon>
        <taxon>Mycobacteriales</taxon>
        <taxon>Nocardiaceae</taxon>
        <taxon>Nocardia</taxon>
    </lineage>
</organism>
<dbReference type="PANTHER" id="PTHR30055:SF226">
    <property type="entry name" value="HTH-TYPE TRANSCRIPTIONAL REGULATOR PKSA"/>
    <property type="match status" value="1"/>
</dbReference>
<dbReference type="Pfam" id="PF00440">
    <property type="entry name" value="TetR_N"/>
    <property type="match status" value="1"/>
</dbReference>
<dbReference type="SUPFAM" id="SSF48498">
    <property type="entry name" value="Tetracyclin repressor-like, C-terminal domain"/>
    <property type="match status" value="1"/>
</dbReference>
<dbReference type="PROSITE" id="PS50977">
    <property type="entry name" value="HTH_TETR_2"/>
    <property type="match status" value="1"/>
</dbReference>
<feature type="domain" description="HTH tetR-type" evidence="3">
    <location>
        <begin position="18"/>
        <end position="78"/>
    </location>
</feature>
<gene>
    <name evidence="4" type="ORF">GCM10011591_44460</name>
</gene>
<name>A0A917QT76_9NOCA</name>
<keyword evidence="5" id="KW-1185">Reference proteome</keyword>
<keyword evidence="1 2" id="KW-0238">DNA-binding</keyword>
<comment type="caution">
    <text evidence="4">The sequence shown here is derived from an EMBL/GenBank/DDBJ whole genome shotgun (WGS) entry which is preliminary data.</text>
</comment>
<dbReference type="InterPro" id="IPR001647">
    <property type="entry name" value="HTH_TetR"/>
</dbReference>
<dbReference type="Proteomes" id="UP000612956">
    <property type="component" value="Unassembled WGS sequence"/>
</dbReference>
<dbReference type="EMBL" id="BMMW01000006">
    <property type="protein sequence ID" value="GGK67397.1"/>
    <property type="molecule type" value="Genomic_DNA"/>
</dbReference>
<dbReference type="InterPro" id="IPR036271">
    <property type="entry name" value="Tet_transcr_reg_TetR-rel_C_sf"/>
</dbReference>
<accession>A0A917QT76</accession>
<dbReference type="GO" id="GO:0003700">
    <property type="term" value="F:DNA-binding transcription factor activity"/>
    <property type="evidence" value="ECO:0007669"/>
    <property type="project" value="TreeGrafter"/>
</dbReference>
<sequence length="206" mass="22023">MTRARHSYRGSSVAERQEERRELFLAAGLEVFATKSYAGSSLTDVCAAAGLSRRQFYELFSGREELLVAVYDQVQGQAREAVVAALSAVPDAALPSLIEIAGRAYIEAITADRRRVQVAFVEIVGVSPAVERHRAGVRDEWGQVVAAIAAGRPEVVTPPGGWPLAMAAFVGAVNGAVQQWSADESRPPVEALVAIFARMLTALTAD</sequence>
<dbReference type="InterPro" id="IPR009057">
    <property type="entry name" value="Homeodomain-like_sf"/>
</dbReference>
<dbReference type="AlphaFoldDB" id="A0A917QT76"/>
<reference evidence="4" key="1">
    <citation type="journal article" date="2014" name="Int. J. Syst. Evol. Microbiol.">
        <title>Complete genome sequence of Corynebacterium casei LMG S-19264T (=DSM 44701T), isolated from a smear-ripened cheese.</title>
        <authorList>
            <consortium name="US DOE Joint Genome Institute (JGI-PGF)"/>
            <person name="Walter F."/>
            <person name="Albersmeier A."/>
            <person name="Kalinowski J."/>
            <person name="Ruckert C."/>
        </authorList>
    </citation>
    <scope>NUCLEOTIDE SEQUENCE</scope>
    <source>
        <strain evidence="4">CGMCC 4.7278</strain>
    </source>
</reference>
<protein>
    <submittedName>
        <fullName evidence="4">TetR family transcriptional regulator</fullName>
    </submittedName>
</protein>
<dbReference type="SUPFAM" id="SSF46689">
    <property type="entry name" value="Homeodomain-like"/>
    <property type="match status" value="1"/>
</dbReference>
<reference evidence="4" key="2">
    <citation type="submission" date="2020-09" db="EMBL/GenBank/DDBJ databases">
        <authorList>
            <person name="Sun Q."/>
            <person name="Zhou Y."/>
        </authorList>
    </citation>
    <scope>NUCLEOTIDE SEQUENCE</scope>
    <source>
        <strain evidence="4">CGMCC 4.7278</strain>
    </source>
</reference>
<evidence type="ECO:0000256" key="1">
    <source>
        <dbReference type="ARBA" id="ARBA00023125"/>
    </source>
</evidence>
<dbReference type="InterPro" id="IPR050109">
    <property type="entry name" value="HTH-type_TetR-like_transc_reg"/>
</dbReference>
<evidence type="ECO:0000313" key="4">
    <source>
        <dbReference type="EMBL" id="GGK67397.1"/>
    </source>
</evidence>
<evidence type="ECO:0000313" key="5">
    <source>
        <dbReference type="Proteomes" id="UP000612956"/>
    </source>
</evidence>
<feature type="DNA-binding region" description="H-T-H motif" evidence="2">
    <location>
        <begin position="41"/>
        <end position="60"/>
    </location>
</feature>
<dbReference type="RefSeq" id="WP_188831008.1">
    <property type="nucleotide sequence ID" value="NZ_BMMW01000006.1"/>
</dbReference>